<dbReference type="PANTHER" id="PTHR35814">
    <property type="match status" value="1"/>
</dbReference>
<name>A0A6N8F9D1_9GAMM</name>
<dbReference type="PANTHER" id="PTHR35814:SF1">
    <property type="entry name" value="GLUTATHIONE S-TRANSFERASE-RELATED"/>
    <property type="match status" value="1"/>
</dbReference>
<sequence length="128" mass="13998">MIIKYTAFYAGMLAVFYVALSFRIIKLRLVHKVGIGHGESNTLHRAIRVHANFAEYVPLALLLLAFLELNKAEVWVLNILGTALLIGRLFHAMGLGKSAGTSIARTIGGILTYLMMLAAALLNILAVY</sequence>
<dbReference type="Pfam" id="PF01124">
    <property type="entry name" value="MAPEG"/>
    <property type="match status" value="1"/>
</dbReference>
<evidence type="ECO:0000313" key="6">
    <source>
        <dbReference type="EMBL" id="MUH71520.1"/>
    </source>
</evidence>
<evidence type="ECO:0000256" key="4">
    <source>
        <dbReference type="ARBA" id="ARBA00023136"/>
    </source>
</evidence>
<dbReference type="RefSeq" id="WP_155694310.1">
    <property type="nucleotide sequence ID" value="NZ_WOCD01000001.1"/>
</dbReference>
<feature type="transmembrane region" description="Helical" evidence="5">
    <location>
        <begin position="6"/>
        <end position="25"/>
    </location>
</feature>
<feature type="transmembrane region" description="Helical" evidence="5">
    <location>
        <begin position="103"/>
        <end position="126"/>
    </location>
</feature>
<dbReference type="InterPro" id="IPR001129">
    <property type="entry name" value="Membr-assoc_MAPEG"/>
</dbReference>
<evidence type="ECO:0000256" key="1">
    <source>
        <dbReference type="ARBA" id="ARBA00004370"/>
    </source>
</evidence>
<comment type="subcellular location">
    <subcellularLocation>
        <location evidence="1">Membrane</location>
    </subcellularLocation>
</comment>
<keyword evidence="7" id="KW-1185">Reference proteome</keyword>
<dbReference type="SUPFAM" id="SSF161084">
    <property type="entry name" value="MAPEG domain-like"/>
    <property type="match status" value="1"/>
</dbReference>
<dbReference type="AlphaFoldDB" id="A0A6N8F9D1"/>
<evidence type="ECO:0000256" key="5">
    <source>
        <dbReference type="SAM" id="Phobius"/>
    </source>
</evidence>
<reference evidence="6 7" key="1">
    <citation type="submission" date="2019-11" db="EMBL/GenBank/DDBJ databases">
        <title>P. haliotis isolates from Z. marina roots.</title>
        <authorList>
            <person name="Cohen M."/>
            <person name="Jospin G."/>
            <person name="Eisen J.A."/>
            <person name="Coil D.A."/>
        </authorList>
    </citation>
    <scope>NUCLEOTIDE SEQUENCE [LARGE SCALE GENOMIC DNA]</scope>
    <source>
        <strain evidence="6 7">UCD-MCMsp1aY</strain>
    </source>
</reference>
<evidence type="ECO:0000256" key="2">
    <source>
        <dbReference type="ARBA" id="ARBA00022692"/>
    </source>
</evidence>
<feature type="transmembrane region" description="Helical" evidence="5">
    <location>
        <begin position="46"/>
        <end position="66"/>
    </location>
</feature>
<dbReference type="Gene3D" id="1.20.120.550">
    <property type="entry name" value="Membrane associated eicosanoid/glutathione metabolism-like domain"/>
    <property type="match status" value="1"/>
</dbReference>
<accession>A0A6N8F9D1</accession>
<dbReference type="GO" id="GO:0016020">
    <property type="term" value="C:membrane"/>
    <property type="evidence" value="ECO:0007669"/>
    <property type="project" value="UniProtKB-SubCell"/>
</dbReference>
<protein>
    <submittedName>
        <fullName evidence="6">Glutathione S-transferase</fullName>
    </submittedName>
</protein>
<comment type="caution">
    <text evidence="6">The sequence shown here is derived from an EMBL/GenBank/DDBJ whole genome shotgun (WGS) entry which is preliminary data.</text>
</comment>
<keyword evidence="3 5" id="KW-1133">Transmembrane helix</keyword>
<dbReference type="EMBL" id="WOCD01000001">
    <property type="protein sequence ID" value="MUH71520.1"/>
    <property type="molecule type" value="Genomic_DNA"/>
</dbReference>
<organism evidence="6 7">
    <name type="scientific">Psychrosphaera haliotis</name>
    <dbReference type="NCBI Taxonomy" id="555083"/>
    <lineage>
        <taxon>Bacteria</taxon>
        <taxon>Pseudomonadati</taxon>
        <taxon>Pseudomonadota</taxon>
        <taxon>Gammaproteobacteria</taxon>
        <taxon>Alteromonadales</taxon>
        <taxon>Pseudoalteromonadaceae</taxon>
        <taxon>Psychrosphaera</taxon>
    </lineage>
</organism>
<proteinExistence type="predicted"/>
<evidence type="ECO:0000256" key="3">
    <source>
        <dbReference type="ARBA" id="ARBA00022989"/>
    </source>
</evidence>
<dbReference type="InterPro" id="IPR023352">
    <property type="entry name" value="MAPEG-like_dom_sf"/>
</dbReference>
<feature type="transmembrane region" description="Helical" evidence="5">
    <location>
        <begin position="72"/>
        <end position="91"/>
    </location>
</feature>
<gene>
    <name evidence="6" type="ORF">GNP35_02790</name>
</gene>
<keyword evidence="4 5" id="KW-0472">Membrane</keyword>
<dbReference type="GO" id="GO:0016740">
    <property type="term" value="F:transferase activity"/>
    <property type="evidence" value="ECO:0007669"/>
    <property type="project" value="UniProtKB-KW"/>
</dbReference>
<dbReference type="OrthoDB" id="8537976at2"/>
<keyword evidence="6" id="KW-0808">Transferase</keyword>
<dbReference type="Proteomes" id="UP000439994">
    <property type="component" value="Unassembled WGS sequence"/>
</dbReference>
<keyword evidence="2 5" id="KW-0812">Transmembrane</keyword>
<evidence type="ECO:0000313" key="7">
    <source>
        <dbReference type="Proteomes" id="UP000439994"/>
    </source>
</evidence>